<evidence type="ECO:0000313" key="10">
    <source>
        <dbReference type="Proteomes" id="UP001596298"/>
    </source>
</evidence>
<reference evidence="7" key="3">
    <citation type="submission" date="2024-09" db="EMBL/GenBank/DDBJ databases">
        <authorList>
            <person name="Sun Q."/>
            <person name="Mori K."/>
        </authorList>
    </citation>
    <scope>NUCLEOTIDE SEQUENCE</scope>
    <source>
        <strain evidence="7">NBRC 107580</strain>
    </source>
</reference>
<evidence type="ECO:0000259" key="6">
    <source>
        <dbReference type="Pfam" id="PF14759"/>
    </source>
</evidence>
<reference evidence="10" key="2">
    <citation type="journal article" date="2019" name="Int. J. Syst. Evol. Microbiol.">
        <title>The Global Catalogue of Microorganisms (GCM) 10K type strain sequencing project: providing services to taxonomists for standard genome sequencing and annotation.</title>
        <authorList>
            <consortium name="The Broad Institute Genomics Platform"/>
            <consortium name="The Broad Institute Genome Sequencing Center for Infectious Disease"/>
            <person name="Wu L."/>
            <person name="Ma J."/>
        </authorList>
    </citation>
    <scope>NUCLEOTIDE SEQUENCE [LARGE SCALE GENOMIC DNA]</scope>
    <source>
        <strain evidence="10">CCUG 58127</strain>
    </source>
</reference>
<dbReference type="PRINTS" id="PR00368">
    <property type="entry name" value="FADPNR"/>
</dbReference>
<dbReference type="InterPro" id="IPR050446">
    <property type="entry name" value="FAD-oxidoreductase/Apoptosis"/>
</dbReference>
<dbReference type="InterPro" id="IPR028202">
    <property type="entry name" value="Reductase_C"/>
</dbReference>
<dbReference type="EMBL" id="JBHSWH010000002">
    <property type="protein sequence ID" value="MFC6708169.1"/>
    <property type="molecule type" value="Genomic_DNA"/>
</dbReference>
<evidence type="ECO:0000313" key="7">
    <source>
        <dbReference type="EMBL" id="MFC6703713.1"/>
    </source>
</evidence>
<gene>
    <name evidence="7" type="ORF">ACFQDH_00045</name>
    <name evidence="8" type="ORF">ACFQDH_23470</name>
    <name evidence="9" type="ORF">ACFQDH_23780</name>
</gene>
<comment type="cofactor">
    <cofactor evidence="1">
        <name>FAD</name>
        <dbReference type="ChEBI" id="CHEBI:57692"/>
    </cofactor>
</comment>
<reference evidence="7" key="1">
    <citation type="journal article" date="2014" name="Int. J. Syst. Evol. Microbiol.">
        <title>Complete genome of a new Firmicutes species belonging to the dominant human colonic microbiota ('Ruminococcus bicirculans') reveals two chromosomes and a selective capacity to utilize plant glucans.</title>
        <authorList>
            <consortium name="NISC Comparative Sequencing Program"/>
            <person name="Wegmann U."/>
            <person name="Louis P."/>
            <person name="Goesmann A."/>
            <person name="Henrissat B."/>
            <person name="Duncan S.H."/>
            <person name="Flint H.J."/>
        </authorList>
    </citation>
    <scope>NUCLEOTIDE SEQUENCE</scope>
    <source>
        <strain evidence="7">NBRC 107580</strain>
    </source>
</reference>
<keyword evidence="3" id="KW-0274">FAD</keyword>
<keyword evidence="2" id="KW-0285">Flavoprotein</keyword>
<dbReference type="Pfam" id="PF07992">
    <property type="entry name" value="Pyr_redox_2"/>
    <property type="match status" value="1"/>
</dbReference>
<dbReference type="InterPro" id="IPR036188">
    <property type="entry name" value="FAD/NAD-bd_sf"/>
</dbReference>
<dbReference type="SUPFAM" id="SSF51905">
    <property type="entry name" value="FAD/NAD(P)-binding domain"/>
    <property type="match status" value="1"/>
</dbReference>
<dbReference type="Pfam" id="PF14759">
    <property type="entry name" value="Reductase_C"/>
    <property type="match status" value="1"/>
</dbReference>
<name>A0ABW2AA00_9MICO</name>
<dbReference type="SUPFAM" id="SSF55424">
    <property type="entry name" value="FAD/NAD-linked reductases, dimerisation (C-terminal) domain"/>
    <property type="match status" value="1"/>
</dbReference>
<organism evidence="7 10">
    <name type="scientific">Flexivirga alba</name>
    <dbReference type="NCBI Taxonomy" id="702742"/>
    <lineage>
        <taxon>Bacteria</taxon>
        <taxon>Bacillati</taxon>
        <taxon>Actinomycetota</taxon>
        <taxon>Actinomycetes</taxon>
        <taxon>Micrococcales</taxon>
        <taxon>Dermacoccaceae</taxon>
        <taxon>Flexivirga</taxon>
    </lineage>
</organism>
<dbReference type="InterPro" id="IPR016156">
    <property type="entry name" value="FAD/NAD-linked_Rdtase_dimer_sf"/>
</dbReference>
<dbReference type="PRINTS" id="PR00411">
    <property type="entry name" value="PNDRDTASEI"/>
</dbReference>
<protein>
    <submittedName>
        <fullName evidence="7">NAD(P)/FAD-dependent oxidoreductase</fullName>
    </submittedName>
</protein>
<evidence type="ECO:0000256" key="2">
    <source>
        <dbReference type="ARBA" id="ARBA00022630"/>
    </source>
</evidence>
<feature type="domain" description="Reductase C-terminal" evidence="6">
    <location>
        <begin position="323"/>
        <end position="407"/>
    </location>
</feature>
<proteinExistence type="predicted"/>
<keyword evidence="10" id="KW-1185">Reference proteome</keyword>
<keyword evidence="4" id="KW-0560">Oxidoreductase</keyword>
<evidence type="ECO:0000256" key="3">
    <source>
        <dbReference type="ARBA" id="ARBA00022827"/>
    </source>
</evidence>
<dbReference type="Gene3D" id="3.30.390.30">
    <property type="match status" value="1"/>
</dbReference>
<dbReference type="PANTHER" id="PTHR43557">
    <property type="entry name" value="APOPTOSIS-INDUCING FACTOR 1"/>
    <property type="match status" value="1"/>
</dbReference>
<dbReference type="Gene3D" id="3.50.50.60">
    <property type="entry name" value="FAD/NAD(P)-binding domain"/>
    <property type="match status" value="2"/>
</dbReference>
<dbReference type="EMBL" id="JBHSWH010000001">
    <property type="protein sequence ID" value="MFC6703713.1"/>
    <property type="molecule type" value="Genomic_DNA"/>
</dbReference>
<evidence type="ECO:0000256" key="1">
    <source>
        <dbReference type="ARBA" id="ARBA00001974"/>
    </source>
</evidence>
<dbReference type="PANTHER" id="PTHR43557:SF2">
    <property type="entry name" value="RIESKE DOMAIN-CONTAINING PROTEIN-RELATED"/>
    <property type="match status" value="1"/>
</dbReference>
<dbReference type="Proteomes" id="UP001596298">
    <property type="component" value="Unassembled WGS sequence"/>
</dbReference>
<evidence type="ECO:0000256" key="4">
    <source>
        <dbReference type="ARBA" id="ARBA00023002"/>
    </source>
</evidence>
<comment type="caution">
    <text evidence="7">The sequence shown here is derived from an EMBL/GenBank/DDBJ whole genome shotgun (WGS) entry which is preliminary data.</text>
</comment>
<evidence type="ECO:0000259" key="5">
    <source>
        <dbReference type="Pfam" id="PF07992"/>
    </source>
</evidence>
<feature type="domain" description="FAD/NAD(P)-binding" evidence="5">
    <location>
        <begin position="6"/>
        <end position="302"/>
    </location>
</feature>
<dbReference type="RefSeq" id="WP_382397304.1">
    <property type="nucleotide sequence ID" value="NZ_JBHSWH010000001.1"/>
</dbReference>
<dbReference type="InterPro" id="IPR023753">
    <property type="entry name" value="FAD/NAD-binding_dom"/>
</dbReference>
<accession>A0ABW2AA00</accession>
<evidence type="ECO:0000313" key="8">
    <source>
        <dbReference type="EMBL" id="MFC6708117.1"/>
    </source>
</evidence>
<dbReference type="EMBL" id="JBHSWH010000001">
    <property type="protein sequence ID" value="MFC6708117.1"/>
    <property type="molecule type" value="Genomic_DNA"/>
</dbReference>
<sequence>MPDPEKFVVVGGGLAGAKTVEALRKRGFTGEITLFAAESELPYERPPLSKGYLGDAGTFDKAVLHPRSWYDDERIDLQLGTRVTAIDPARHEVRTEGGDVAGYDKLVLATGSTPRLLPLPGADAQRVLTLRTRQDADVIRESFGAGRQLVIIGGGWIGLEVAAAARTADTQVTVLEAAELPLLAVLGPELGAVFAGLHREHGVDLRLGVSVTAIQTQDGAAVGVSLADGSIVPADAVLIGVGAAPNVELAKDAGLAVDGGVLVDASLRTSDPDIYAVGDIAAHDHPFLRCRIRVEHWATALHQPTAVAASMLGETTEFTDLPYFFSDQYDLGMEYVGHPSPQDRLVVRGDLPRREFIAFWMDGDDHLTAAMNVNVWDVIDEIKPLLTSRVRVDPARLANVDVPLSSFLPNR</sequence>
<evidence type="ECO:0000313" key="9">
    <source>
        <dbReference type="EMBL" id="MFC6708169.1"/>
    </source>
</evidence>